<protein>
    <submittedName>
        <fullName evidence="3">Uncharacterized protein</fullName>
    </submittedName>
</protein>
<dbReference type="InParanoid" id="A0A0D1ZZ11"/>
<dbReference type="Pfam" id="PF08238">
    <property type="entry name" value="Sel1"/>
    <property type="match status" value="7"/>
</dbReference>
<dbReference type="SUPFAM" id="SSF81901">
    <property type="entry name" value="HCP-like"/>
    <property type="match status" value="2"/>
</dbReference>
<evidence type="ECO:0000256" key="2">
    <source>
        <dbReference type="SAM" id="MobiDB-lite"/>
    </source>
</evidence>
<feature type="compositionally biased region" description="Polar residues" evidence="2">
    <location>
        <begin position="261"/>
        <end position="276"/>
    </location>
</feature>
<feature type="compositionally biased region" description="Low complexity" evidence="2">
    <location>
        <begin position="84"/>
        <end position="99"/>
    </location>
</feature>
<dbReference type="InterPro" id="IPR011990">
    <property type="entry name" value="TPR-like_helical_dom_sf"/>
</dbReference>
<dbReference type="InterPro" id="IPR051726">
    <property type="entry name" value="Chitin_Synth_Reg"/>
</dbReference>
<dbReference type="InterPro" id="IPR006597">
    <property type="entry name" value="Sel1-like"/>
</dbReference>
<dbReference type="EMBL" id="KN847574">
    <property type="protein sequence ID" value="KIV99667.1"/>
    <property type="molecule type" value="Genomic_DNA"/>
</dbReference>
<dbReference type="OrthoDB" id="272077at2759"/>
<dbReference type="GeneID" id="27316695"/>
<feature type="region of interest" description="Disordered" evidence="2">
    <location>
        <begin position="1"/>
        <end position="617"/>
    </location>
</feature>
<evidence type="ECO:0000313" key="3">
    <source>
        <dbReference type="EMBL" id="KIV99667.1"/>
    </source>
</evidence>
<keyword evidence="1" id="KW-0677">Repeat</keyword>
<dbReference type="HOGENOM" id="CLU_000288_126_0_1"/>
<gene>
    <name evidence="3" type="ORF">PV09_08722</name>
</gene>
<feature type="compositionally biased region" description="Polar residues" evidence="2">
    <location>
        <begin position="479"/>
        <end position="501"/>
    </location>
</feature>
<feature type="compositionally biased region" description="Basic and acidic residues" evidence="2">
    <location>
        <begin position="250"/>
        <end position="260"/>
    </location>
</feature>
<name>A0A0D1ZZ11_9PEZI</name>
<proteinExistence type="predicted"/>
<feature type="compositionally biased region" description="Acidic residues" evidence="2">
    <location>
        <begin position="70"/>
        <end position="83"/>
    </location>
</feature>
<feature type="compositionally biased region" description="Low complexity" evidence="2">
    <location>
        <begin position="29"/>
        <end position="40"/>
    </location>
</feature>
<accession>A0A0D1ZZ11</accession>
<feature type="compositionally biased region" description="Polar residues" evidence="2">
    <location>
        <begin position="318"/>
        <end position="328"/>
    </location>
</feature>
<dbReference type="AlphaFoldDB" id="A0A0D1ZZ11"/>
<dbReference type="Gene3D" id="1.25.40.10">
    <property type="entry name" value="Tetratricopeptide repeat domain"/>
    <property type="match status" value="2"/>
</dbReference>
<sequence length="1025" mass="112401">MAYDQYGNYPQQQQPYYNQPPPPRGGSRGPPQAQQRGQEPYAYPQAGYSGQDRYQQQQPGRVESYHGYDDVDILDQYGGDEQDQQGYSQQYQQASSYGDAGRLQSRPPPQQYREPPQRRDYYGPPPRGYGPPMGGPGGQGRGPPPRGYPPQQRGGYAPQQGFVPPRRAQTAPQGYDDARHYQQFDDQAQYQRQTGYSPPRQNQRERLLNDLPSPKSVPFDNPFPTFPSGQASKPMNDAEIAERAMAGIDLNERTSLESRRPPTSSSQNSMGVNSRGQPVDPRTGAPPRTSNEGYRPDPTFAPPQRSMTMPQNFGEPGSNRSMSQNSNAIPPREYNDGGLYGRQPPPERSTTSVGDMRGPARPPDRPSTATGTRPQGNGFVGPRNNPSFNSYDQAPPSRNFMPNRPGTSQGYRDGPGPMQRPGTSQGYRDGPGPMQRAPMSKEAQIDAYMPDFDSAPAQTRPLQDAIGLPLDAAPEASKPLQNSSHDLQKARSQPNLRSQANGYGPNSYPQEPVPEMPPIDTGGYGNQRREAPRMLLTDPAQMSRPQAPPIAGPNSPRQFHRPGAPPIVRAGTTDSGWSDPGPGRTGTPNSVRTGAPVKPVNPDALPPHPTPVRPGLSNTRMGAADIRQQQASRMSAEQPSTGRAMSGPVTVQELFKLREAVKSQPQNQAQALHLAKKLVEAAVVLADENGAADARTTQRNRENYVNEAYKLVKKLVAANYPEAMFYLADCHGTGELGVSIDPKEAFVLYQSAAKLGHGQSAYRTAVCCEMGQENGGGTRKDPLKAVQWYRRGAALGDVPAMYKLGMILLKGLMGTQANLGEAMIWLQRASDAADAENPHALHELAGIYENAPPGGKVIRDEAYALELYTKAAKFGYRNSQSRLGTVYEYGQLGCVIDQKLSIYWYSKAAAQEDHDAELALSGWYLTGSPGILEQSDQEAYLWARKAALAEHPKAEFAMGYFSETGIGCPKSFEDAKRWYGRAAGHRYPKARERLEELTRGGQKGMKNKERISRSDPKKQEECIVM</sequence>
<feature type="region of interest" description="Disordered" evidence="2">
    <location>
        <begin position="998"/>
        <end position="1025"/>
    </location>
</feature>
<dbReference type="PANTHER" id="PTHR46430">
    <property type="entry name" value="PROTEIN SKT5-RELATED"/>
    <property type="match status" value="1"/>
</dbReference>
<keyword evidence="4" id="KW-1185">Reference proteome</keyword>
<dbReference type="PANTHER" id="PTHR46430:SF3">
    <property type="entry name" value="ACTIVATOR OF C KINASE PROTEIN 1"/>
    <property type="match status" value="1"/>
</dbReference>
<organism evidence="3 4">
    <name type="scientific">Verruconis gallopava</name>
    <dbReference type="NCBI Taxonomy" id="253628"/>
    <lineage>
        <taxon>Eukaryota</taxon>
        <taxon>Fungi</taxon>
        <taxon>Dikarya</taxon>
        <taxon>Ascomycota</taxon>
        <taxon>Pezizomycotina</taxon>
        <taxon>Dothideomycetes</taxon>
        <taxon>Pleosporomycetidae</taxon>
        <taxon>Venturiales</taxon>
        <taxon>Sympoventuriaceae</taxon>
        <taxon>Verruconis</taxon>
    </lineage>
</organism>
<feature type="compositionally biased region" description="Low complexity" evidence="2">
    <location>
        <begin position="184"/>
        <end position="193"/>
    </location>
</feature>
<dbReference type="SMART" id="SM00671">
    <property type="entry name" value="SEL1"/>
    <property type="match status" value="7"/>
</dbReference>
<dbReference type="Proteomes" id="UP000053259">
    <property type="component" value="Unassembled WGS sequence"/>
</dbReference>
<evidence type="ECO:0000256" key="1">
    <source>
        <dbReference type="ARBA" id="ARBA00022737"/>
    </source>
</evidence>
<reference evidence="3 4" key="1">
    <citation type="submission" date="2015-01" db="EMBL/GenBank/DDBJ databases">
        <title>The Genome Sequence of Ochroconis gallopava CBS43764.</title>
        <authorList>
            <consortium name="The Broad Institute Genomics Platform"/>
            <person name="Cuomo C."/>
            <person name="de Hoog S."/>
            <person name="Gorbushina A."/>
            <person name="Stielow B."/>
            <person name="Teixiera M."/>
            <person name="Abouelleil A."/>
            <person name="Chapman S.B."/>
            <person name="Priest M."/>
            <person name="Young S.K."/>
            <person name="Wortman J."/>
            <person name="Nusbaum C."/>
            <person name="Birren B."/>
        </authorList>
    </citation>
    <scope>NUCLEOTIDE SEQUENCE [LARGE SCALE GENOMIC DNA]</scope>
    <source>
        <strain evidence="3 4">CBS 43764</strain>
    </source>
</reference>
<dbReference type="VEuPathDB" id="FungiDB:PV09_08722"/>
<feature type="compositionally biased region" description="Low complexity" evidence="2">
    <location>
        <begin position="1"/>
        <end position="17"/>
    </location>
</feature>
<feature type="compositionally biased region" description="Gly residues" evidence="2">
    <location>
        <begin position="131"/>
        <end position="141"/>
    </location>
</feature>
<dbReference type="RefSeq" id="XP_016209537.1">
    <property type="nucleotide sequence ID" value="XM_016362670.1"/>
</dbReference>
<evidence type="ECO:0000313" key="4">
    <source>
        <dbReference type="Proteomes" id="UP000053259"/>
    </source>
</evidence>
<dbReference type="STRING" id="253628.A0A0D1ZZ11"/>
<feature type="compositionally biased region" description="Basic and acidic residues" evidence="2">
    <location>
        <begin position="1006"/>
        <end position="1025"/>
    </location>
</feature>